<dbReference type="GO" id="GO:0004190">
    <property type="term" value="F:aspartic-type endopeptidase activity"/>
    <property type="evidence" value="ECO:0007669"/>
    <property type="project" value="UniProtKB-KW"/>
</dbReference>
<feature type="disulfide bond" evidence="6">
    <location>
        <begin position="122"/>
        <end position="127"/>
    </location>
</feature>
<name>A0A6A4HDR6_9AGAR</name>
<proteinExistence type="inferred from homology"/>
<evidence type="ECO:0000256" key="7">
    <source>
        <dbReference type="RuleBase" id="RU000454"/>
    </source>
</evidence>
<sequence>MVSSLHVSPTYLAVLVSLLATVLAAPRPMSSFPLSMNLQRRVPQARSADDIAAWAKMHKQNVEAKYGNPSLMKKRSSGQNLIVNQAADSSFFGSVAVGTPPVAYNVILDTGSADLWLASSSCTDSACQGIPPFNPSSSSTFSASSTPFNITYGSGEAAGTLGTDVVRMAGFAVSNQIFAVCDEVSEDLLNSPVSGLMGLAFQTIASSGAMPFWETLVASGAWTEPLMAFQLTRYNNDSSAEDLEPGGTLTMGAVNTSLYTGDIDYNDIPDNETSFWLQTISAITSQGSSISIPSGSSALAAIDTGTTLIGGPSSAIAKIYANIPGSQAGTGNLEGYYTYPCSTNVKVSMSFGGNSWPISNADFQSEQLNEETCVGAFFEVSTGADAPAWIVGDTFLKNVYSVFRYNPPSVGFAQLSASDIAMNGINAAVPSATVASAVAVTVSATASVASSTGAAIAVASAASATASQKPNNAATLSFVSCSLSVLLPFPVIASMMLYLLV</sequence>
<dbReference type="InterPro" id="IPR021109">
    <property type="entry name" value="Peptidase_aspartic_dom_sf"/>
</dbReference>
<dbReference type="CDD" id="cd05471">
    <property type="entry name" value="pepsin_like"/>
    <property type="match status" value="1"/>
</dbReference>
<dbReference type="PANTHER" id="PTHR47966">
    <property type="entry name" value="BETA-SITE APP-CLEAVING ENZYME, ISOFORM A-RELATED"/>
    <property type="match status" value="1"/>
</dbReference>
<gene>
    <name evidence="10" type="ORF">BT96DRAFT_861572</name>
</gene>
<dbReference type="FunFam" id="2.40.70.10:FF:000115">
    <property type="entry name" value="Lysosomal aspartic protease"/>
    <property type="match status" value="1"/>
</dbReference>
<keyword evidence="2 7" id="KW-0645">Protease</keyword>
<keyword evidence="8" id="KW-0732">Signal</keyword>
<dbReference type="PROSITE" id="PS00141">
    <property type="entry name" value="ASP_PROTEASE"/>
    <property type="match status" value="1"/>
</dbReference>
<dbReference type="InterPro" id="IPR001461">
    <property type="entry name" value="Aspartic_peptidase_A1"/>
</dbReference>
<dbReference type="EMBL" id="ML769524">
    <property type="protein sequence ID" value="KAE9395833.1"/>
    <property type="molecule type" value="Genomic_DNA"/>
</dbReference>
<organism evidence="10 11">
    <name type="scientific">Gymnopus androsaceus JB14</name>
    <dbReference type="NCBI Taxonomy" id="1447944"/>
    <lineage>
        <taxon>Eukaryota</taxon>
        <taxon>Fungi</taxon>
        <taxon>Dikarya</taxon>
        <taxon>Basidiomycota</taxon>
        <taxon>Agaricomycotina</taxon>
        <taxon>Agaricomycetes</taxon>
        <taxon>Agaricomycetidae</taxon>
        <taxon>Agaricales</taxon>
        <taxon>Marasmiineae</taxon>
        <taxon>Omphalotaceae</taxon>
        <taxon>Gymnopus</taxon>
    </lineage>
</organism>
<evidence type="ECO:0000259" key="9">
    <source>
        <dbReference type="PROSITE" id="PS51767"/>
    </source>
</evidence>
<dbReference type="PANTHER" id="PTHR47966:SF51">
    <property type="entry name" value="BETA-SITE APP-CLEAVING ENZYME, ISOFORM A-RELATED"/>
    <property type="match status" value="1"/>
</dbReference>
<feature type="domain" description="Peptidase A1" evidence="9">
    <location>
        <begin position="91"/>
        <end position="413"/>
    </location>
</feature>
<keyword evidence="6" id="KW-1015">Disulfide bond</keyword>
<evidence type="ECO:0000256" key="4">
    <source>
        <dbReference type="ARBA" id="ARBA00022801"/>
    </source>
</evidence>
<dbReference type="GO" id="GO:0006508">
    <property type="term" value="P:proteolysis"/>
    <property type="evidence" value="ECO:0007669"/>
    <property type="project" value="UniProtKB-KW"/>
</dbReference>
<dbReference type="Gene3D" id="2.40.70.10">
    <property type="entry name" value="Acid Proteases"/>
    <property type="match status" value="2"/>
</dbReference>
<evidence type="ECO:0000313" key="11">
    <source>
        <dbReference type="Proteomes" id="UP000799118"/>
    </source>
</evidence>
<evidence type="ECO:0000256" key="3">
    <source>
        <dbReference type="ARBA" id="ARBA00022750"/>
    </source>
</evidence>
<evidence type="ECO:0000256" key="6">
    <source>
        <dbReference type="PIRSR" id="PIRSR601461-2"/>
    </source>
</evidence>
<dbReference type="InterPro" id="IPR001969">
    <property type="entry name" value="Aspartic_peptidase_AS"/>
</dbReference>
<feature type="active site" evidence="5">
    <location>
        <position position="303"/>
    </location>
</feature>
<dbReference type="Pfam" id="PF00026">
    <property type="entry name" value="Asp"/>
    <property type="match status" value="1"/>
</dbReference>
<dbReference type="InterPro" id="IPR034164">
    <property type="entry name" value="Pepsin-like_dom"/>
</dbReference>
<reference evidence="10" key="1">
    <citation type="journal article" date="2019" name="Environ. Microbiol.">
        <title>Fungal ecological strategies reflected in gene transcription - a case study of two litter decomposers.</title>
        <authorList>
            <person name="Barbi F."/>
            <person name="Kohler A."/>
            <person name="Barry K."/>
            <person name="Baskaran P."/>
            <person name="Daum C."/>
            <person name="Fauchery L."/>
            <person name="Ihrmark K."/>
            <person name="Kuo A."/>
            <person name="LaButti K."/>
            <person name="Lipzen A."/>
            <person name="Morin E."/>
            <person name="Grigoriev I.V."/>
            <person name="Henrissat B."/>
            <person name="Lindahl B."/>
            <person name="Martin F."/>
        </authorList>
    </citation>
    <scope>NUCLEOTIDE SEQUENCE</scope>
    <source>
        <strain evidence="10">JB14</strain>
    </source>
</reference>
<feature type="chain" id="PRO_5025578814" evidence="8">
    <location>
        <begin position="25"/>
        <end position="501"/>
    </location>
</feature>
<dbReference type="OrthoDB" id="771136at2759"/>
<dbReference type="Proteomes" id="UP000799118">
    <property type="component" value="Unassembled WGS sequence"/>
</dbReference>
<dbReference type="InterPro" id="IPR033121">
    <property type="entry name" value="PEPTIDASE_A1"/>
</dbReference>
<evidence type="ECO:0000256" key="1">
    <source>
        <dbReference type="ARBA" id="ARBA00007447"/>
    </source>
</evidence>
<accession>A0A6A4HDR6</accession>
<keyword evidence="4 7" id="KW-0378">Hydrolase</keyword>
<feature type="active site" evidence="5">
    <location>
        <position position="109"/>
    </location>
</feature>
<comment type="similarity">
    <text evidence="1 7">Belongs to the peptidase A1 family.</text>
</comment>
<dbReference type="PRINTS" id="PR00792">
    <property type="entry name" value="PEPSIN"/>
</dbReference>
<evidence type="ECO:0000256" key="5">
    <source>
        <dbReference type="PIRSR" id="PIRSR601461-1"/>
    </source>
</evidence>
<evidence type="ECO:0000256" key="2">
    <source>
        <dbReference type="ARBA" id="ARBA00022670"/>
    </source>
</evidence>
<protein>
    <submittedName>
        <fullName evidence="10">Acid protease</fullName>
    </submittedName>
</protein>
<keyword evidence="3 7" id="KW-0064">Aspartyl protease</keyword>
<feature type="signal peptide" evidence="8">
    <location>
        <begin position="1"/>
        <end position="24"/>
    </location>
</feature>
<dbReference type="PROSITE" id="PS51767">
    <property type="entry name" value="PEPTIDASE_A1"/>
    <property type="match status" value="1"/>
</dbReference>
<evidence type="ECO:0000313" key="10">
    <source>
        <dbReference type="EMBL" id="KAE9395833.1"/>
    </source>
</evidence>
<keyword evidence="11" id="KW-1185">Reference proteome</keyword>
<evidence type="ECO:0000256" key="8">
    <source>
        <dbReference type="SAM" id="SignalP"/>
    </source>
</evidence>
<dbReference type="AlphaFoldDB" id="A0A6A4HDR6"/>
<dbReference type="SUPFAM" id="SSF50630">
    <property type="entry name" value="Acid proteases"/>
    <property type="match status" value="1"/>
</dbReference>